<evidence type="ECO:0000313" key="2">
    <source>
        <dbReference type="EMBL" id="KAK7436344.1"/>
    </source>
</evidence>
<evidence type="ECO:0000256" key="1">
    <source>
        <dbReference type="SAM" id="Coils"/>
    </source>
</evidence>
<dbReference type="Proteomes" id="UP001498398">
    <property type="component" value="Unassembled WGS sequence"/>
</dbReference>
<gene>
    <name evidence="2" type="ORF">VKT23_019191</name>
</gene>
<sequence length="117" mass="14117">MDLCAKLRVAHEDIEHCTIRNQELEKELQSAQKRRKEWLDKRRKEWIDRGDRIMELELTLEQMNLRAKEVEQELALSEAARRNRLREKGNIQVFCRFKKQPENRGEDEVLMQFPPDG</sequence>
<organism evidence="2 3">
    <name type="scientific">Marasmiellus scandens</name>
    <dbReference type="NCBI Taxonomy" id="2682957"/>
    <lineage>
        <taxon>Eukaryota</taxon>
        <taxon>Fungi</taxon>
        <taxon>Dikarya</taxon>
        <taxon>Basidiomycota</taxon>
        <taxon>Agaricomycotina</taxon>
        <taxon>Agaricomycetes</taxon>
        <taxon>Agaricomycetidae</taxon>
        <taxon>Agaricales</taxon>
        <taxon>Marasmiineae</taxon>
        <taxon>Omphalotaceae</taxon>
        <taxon>Marasmiellus</taxon>
    </lineage>
</organism>
<dbReference type="EMBL" id="JBANRG010000095">
    <property type="protein sequence ID" value="KAK7436344.1"/>
    <property type="molecule type" value="Genomic_DNA"/>
</dbReference>
<accession>A0ABR1IM37</accession>
<reference evidence="2 3" key="1">
    <citation type="submission" date="2024-01" db="EMBL/GenBank/DDBJ databases">
        <title>A draft genome for the cacao thread blight pathogen Marasmiellus scandens.</title>
        <authorList>
            <person name="Baruah I.K."/>
            <person name="Leung J."/>
            <person name="Bukari Y."/>
            <person name="Amoako-Attah I."/>
            <person name="Meinhardt L.W."/>
            <person name="Bailey B.A."/>
            <person name="Cohen S.P."/>
        </authorList>
    </citation>
    <scope>NUCLEOTIDE SEQUENCE [LARGE SCALE GENOMIC DNA]</scope>
    <source>
        <strain evidence="2 3">GH-19</strain>
    </source>
</reference>
<protein>
    <submittedName>
        <fullName evidence="2">Uncharacterized protein</fullName>
    </submittedName>
</protein>
<keyword evidence="1" id="KW-0175">Coiled coil</keyword>
<comment type="caution">
    <text evidence="2">The sequence shown here is derived from an EMBL/GenBank/DDBJ whole genome shotgun (WGS) entry which is preliminary data.</text>
</comment>
<feature type="coiled-coil region" evidence="1">
    <location>
        <begin position="7"/>
        <end position="80"/>
    </location>
</feature>
<proteinExistence type="predicted"/>
<name>A0ABR1IM37_9AGAR</name>
<keyword evidence="3" id="KW-1185">Reference proteome</keyword>
<evidence type="ECO:0000313" key="3">
    <source>
        <dbReference type="Proteomes" id="UP001498398"/>
    </source>
</evidence>